<comment type="catalytic activity">
    <reaction evidence="15">
        <text>Exonucleolytic cleavage (in the presence of ATP) in either 5'- to 3'- or 3'- to 5'-direction to yield 5'-phosphooligonucleotides.</text>
        <dbReference type="EC" id="3.1.11.5"/>
    </reaction>
</comment>
<comment type="caution">
    <text evidence="20">The sequence shown here is derived from an EMBL/GenBank/DDBJ whole genome shotgun (WGS) entry which is preliminary data.</text>
</comment>
<dbReference type="HAMAP" id="MF_01485">
    <property type="entry name" value="RecB"/>
    <property type="match status" value="1"/>
</dbReference>
<evidence type="ECO:0000256" key="17">
    <source>
        <dbReference type="SAM" id="MobiDB-lite"/>
    </source>
</evidence>
<dbReference type="Pfam" id="PF00580">
    <property type="entry name" value="UvrD-helicase"/>
    <property type="match status" value="1"/>
</dbReference>
<keyword evidence="3 15" id="KW-0547">Nucleotide-binding</keyword>
<evidence type="ECO:0000313" key="21">
    <source>
        <dbReference type="Proteomes" id="UP001156831"/>
    </source>
</evidence>
<gene>
    <name evidence="15" type="primary">recB</name>
    <name evidence="20" type="ORF">QFW80_09765</name>
</gene>
<dbReference type="PANTHER" id="PTHR11070">
    <property type="entry name" value="UVRD / RECB / PCRA DNA HELICASE FAMILY MEMBER"/>
    <property type="match status" value="1"/>
</dbReference>
<dbReference type="CDD" id="cd22352">
    <property type="entry name" value="RecB_C-like"/>
    <property type="match status" value="1"/>
</dbReference>
<dbReference type="PROSITE" id="PS51217">
    <property type="entry name" value="UVRD_HELICASE_CTER"/>
    <property type="match status" value="1"/>
</dbReference>
<evidence type="ECO:0000256" key="1">
    <source>
        <dbReference type="ARBA" id="ARBA00022722"/>
    </source>
</evidence>
<comment type="miscellaneous">
    <text evidence="15">In the RecBCD complex, RecB has a slow 3'-5' helicase, an exonuclease activity and loads RecA onto ssDNA, RecD has a fast 5'-3' helicase activity, while RecC stimulates the ATPase and processivity of the RecB helicase and contributes to recognition of the Chi site.</text>
</comment>
<dbReference type="PANTHER" id="PTHR11070:SF23">
    <property type="entry name" value="RECBCD ENZYME SUBUNIT RECB"/>
    <property type="match status" value="1"/>
</dbReference>
<feature type="active site" description="For nuclease activity" evidence="15">
    <location>
        <position position="1178"/>
    </location>
</feature>
<evidence type="ECO:0000256" key="8">
    <source>
        <dbReference type="ARBA" id="ARBA00022840"/>
    </source>
</evidence>
<keyword evidence="9 15" id="KW-0460">Magnesium</keyword>
<dbReference type="Pfam" id="PF12705">
    <property type="entry name" value="PDDEXK_1"/>
    <property type="match status" value="1"/>
</dbReference>
<dbReference type="InterPro" id="IPR027417">
    <property type="entry name" value="P-loop_NTPase"/>
</dbReference>
<proteinExistence type="inferred from homology"/>
<dbReference type="InterPro" id="IPR014017">
    <property type="entry name" value="DNA_helicase_UvrD-like_C"/>
</dbReference>
<dbReference type="InterPro" id="IPR014016">
    <property type="entry name" value="UvrD-like_ATP-bd"/>
</dbReference>
<keyword evidence="6 15" id="KW-0347">Helicase</keyword>
<feature type="region of interest" description="Disordered" evidence="17">
    <location>
        <begin position="935"/>
        <end position="962"/>
    </location>
</feature>
<comment type="function">
    <text evidence="15">A helicase/nuclease that prepares dsDNA breaks (DSB) for recombinational DNA repair. Binds to DSBs and unwinds DNA via a highly rapid and processive ATP-dependent bidirectional helicase activity. Unwinds dsDNA until it encounters a Chi (crossover hotspot instigator) sequence from the 3' direction. Cuts ssDNA a few nucleotides 3' to the Chi site. The properties and activities of the enzyme are changed at Chi. The Chi-altered holoenzyme produces a long 3'-ssDNA overhang and facilitates RecA-binding to the ssDNA for homologous DNA recombination and repair. Holoenzyme degrades any linearized DNA that is unable to undergo homologous recombination. In the holoenzyme this subunit contributes ATPase, 3'-5' helicase, exonuclease activity and loads RecA onto ssDNA.</text>
</comment>
<dbReference type="Proteomes" id="UP001156831">
    <property type="component" value="Unassembled WGS sequence"/>
</dbReference>
<keyword evidence="2 15" id="KW-0479">Metal-binding</keyword>
<dbReference type="EC" id="3.1.11.5" evidence="15"/>
<evidence type="ECO:0000259" key="19">
    <source>
        <dbReference type="PROSITE" id="PS51217"/>
    </source>
</evidence>
<dbReference type="Pfam" id="PF13361">
    <property type="entry name" value="UvrD_C"/>
    <property type="match status" value="1"/>
</dbReference>
<dbReference type="Gene3D" id="1.10.486.10">
    <property type="entry name" value="PCRA, domain 4"/>
    <property type="match status" value="1"/>
</dbReference>
<evidence type="ECO:0000256" key="14">
    <source>
        <dbReference type="ARBA" id="ARBA00048988"/>
    </source>
</evidence>
<evidence type="ECO:0000256" key="15">
    <source>
        <dbReference type="HAMAP-Rule" id="MF_01485"/>
    </source>
</evidence>
<dbReference type="InterPro" id="IPR011335">
    <property type="entry name" value="Restrct_endonuc-II-like"/>
</dbReference>
<dbReference type="RefSeq" id="WP_280602207.1">
    <property type="nucleotide sequence ID" value="NZ_JARXRN010000025.1"/>
</dbReference>
<reference evidence="20 21" key="1">
    <citation type="submission" date="2023-04" db="EMBL/GenBank/DDBJ databases">
        <title>Luteimonas sp. M1R5S18.</title>
        <authorList>
            <person name="Sun J.-Q."/>
        </authorList>
    </citation>
    <scope>NUCLEOTIDE SEQUENCE [LARGE SCALE GENOMIC DNA]</scope>
    <source>
        <strain evidence="20 21">M1R5S18</strain>
    </source>
</reference>
<comment type="catalytic activity">
    <reaction evidence="13 15">
        <text>Couples ATP hydrolysis with the unwinding of duplex DNA by translocating in the 3'-5' direction.</text>
        <dbReference type="EC" id="5.6.2.4"/>
    </reaction>
</comment>
<feature type="region of interest" description="Nuclease activity, interacts with RecD and RecA" evidence="15">
    <location>
        <begin position="922"/>
        <end position="1304"/>
    </location>
</feature>
<organism evidence="20 21">
    <name type="scientific">Luteimonas rhizosphaericola</name>
    <dbReference type="NCBI Taxonomy" id="3042024"/>
    <lineage>
        <taxon>Bacteria</taxon>
        <taxon>Pseudomonadati</taxon>
        <taxon>Pseudomonadota</taxon>
        <taxon>Gammaproteobacteria</taxon>
        <taxon>Lysobacterales</taxon>
        <taxon>Lysobacteraceae</taxon>
        <taxon>Luteimonas</taxon>
    </lineage>
</organism>
<comment type="domain">
    <text evidence="15">The C-terminal domain has nuclease activity and interacts with RecD. It interacts with RecA, facilitating its loading onto ssDNA.</text>
</comment>
<evidence type="ECO:0000256" key="13">
    <source>
        <dbReference type="ARBA" id="ARBA00034617"/>
    </source>
</evidence>
<evidence type="ECO:0000256" key="16">
    <source>
        <dbReference type="PROSITE-ProRule" id="PRU00560"/>
    </source>
</evidence>
<protein>
    <recommendedName>
        <fullName evidence="15">RecBCD enzyme subunit RecB</fullName>
        <ecNumber evidence="15">3.1.11.5</ecNumber>
        <ecNumber evidence="15">5.6.2.4</ecNumber>
    </recommendedName>
    <alternativeName>
        <fullName evidence="15">DNA 3'-5' helicase subunit RecB</fullName>
    </alternativeName>
    <alternativeName>
        <fullName evidence="15">Exonuclease V subunit RecB</fullName>
        <shortName evidence="15">ExoV subunit RecB</shortName>
    </alternativeName>
    <alternativeName>
        <fullName evidence="15">Helicase/nuclease RecBCD subunit RecB</fullName>
    </alternativeName>
</protein>
<dbReference type="InterPro" id="IPR011604">
    <property type="entry name" value="PDDEXK-like_dom_sf"/>
</dbReference>
<feature type="domain" description="UvrD-like helicase C-terminal" evidence="19">
    <location>
        <begin position="510"/>
        <end position="779"/>
    </location>
</feature>
<dbReference type="InterPro" id="IPR038726">
    <property type="entry name" value="PDDEXK_AddAB-type"/>
</dbReference>
<keyword evidence="4 15" id="KW-0227">DNA damage</keyword>
<dbReference type="InterPro" id="IPR004586">
    <property type="entry name" value="RecB"/>
</dbReference>
<feature type="region of interest" description="Disordered" evidence="17">
    <location>
        <begin position="1274"/>
        <end position="1304"/>
    </location>
</feature>
<keyword evidence="11 15" id="KW-0234">DNA repair</keyword>
<dbReference type="PROSITE" id="PS51198">
    <property type="entry name" value="UVRD_HELICASE_ATP_BIND"/>
    <property type="match status" value="1"/>
</dbReference>
<evidence type="ECO:0000256" key="5">
    <source>
        <dbReference type="ARBA" id="ARBA00022801"/>
    </source>
</evidence>
<evidence type="ECO:0000256" key="6">
    <source>
        <dbReference type="ARBA" id="ARBA00022806"/>
    </source>
</evidence>
<dbReference type="EC" id="5.6.2.4" evidence="15"/>
<feature type="binding site" evidence="15">
    <location>
        <position position="1165"/>
    </location>
    <ligand>
        <name>Mg(2+)</name>
        <dbReference type="ChEBI" id="CHEBI:18420"/>
    </ligand>
</feature>
<feature type="binding site" evidence="15">
    <location>
        <position position="1178"/>
    </location>
    <ligand>
        <name>Mg(2+)</name>
        <dbReference type="ChEBI" id="CHEBI:18420"/>
    </ligand>
</feature>
<accession>A0ABT6JJE2</accession>
<keyword evidence="12 15" id="KW-0413">Isomerase</keyword>
<keyword evidence="8 15" id="KW-0067">ATP-binding</keyword>
<dbReference type="InterPro" id="IPR000212">
    <property type="entry name" value="DNA_helicase_UvrD/REP"/>
</dbReference>
<dbReference type="Gene3D" id="3.90.320.10">
    <property type="match status" value="1"/>
</dbReference>
<dbReference type="SUPFAM" id="SSF52540">
    <property type="entry name" value="P-loop containing nucleoside triphosphate hydrolases"/>
    <property type="match status" value="1"/>
</dbReference>
<keyword evidence="21" id="KW-1185">Reference proteome</keyword>
<feature type="domain" description="UvrD-like helicase ATP-binding" evidence="18">
    <location>
        <begin position="4"/>
        <end position="470"/>
    </location>
</feature>
<evidence type="ECO:0000256" key="4">
    <source>
        <dbReference type="ARBA" id="ARBA00022763"/>
    </source>
</evidence>
<evidence type="ECO:0000256" key="9">
    <source>
        <dbReference type="ARBA" id="ARBA00022842"/>
    </source>
</evidence>
<evidence type="ECO:0000256" key="2">
    <source>
        <dbReference type="ARBA" id="ARBA00022723"/>
    </source>
</evidence>
<keyword evidence="5 15" id="KW-0378">Hydrolase</keyword>
<evidence type="ECO:0000313" key="20">
    <source>
        <dbReference type="EMBL" id="MDH5830797.1"/>
    </source>
</evidence>
<feature type="binding site" evidence="15">
    <location>
        <position position="1040"/>
    </location>
    <ligand>
        <name>Mg(2+)</name>
        <dbReference type="ChEBI" id="CHEBI:18420"/>
    </ligand>
</feature>
<comment type="domain">
    <text evidence="15">The N-terminal DNA-binding domain is a ssDNA-dependent ATPase and has ATP-dependent 3'-5' helicase function. This domain interacts with RecC.</text>
</comment>
<dbReference type="Gene3D" id="3.40.50.300">
    <property type="entry name" value="P-loop containing nucleotide triphosphate hydrolases"/>
    <property type="match status" value="2"/>
</dbReference>
<dbReference type="EMBL" id="JARXRN010000025">
    <property type="protein sequence ID" value="MDH5830797.1"/>
    <property type="molecule type" value="Genomic_DNA"/>
</dbReference>
<evidence type="ECO:0000256" key="10">
    <source>
        <dbReference type="ARBA" id="ARBA00023125"/>
    </source>
</evidence>
<evidence type="ECO:0000259" key="18">
    <source>
        <dbReference type="PROSITE" id="PS51198"/>
    </source>
</evidence>
<dbReference type="GO" id="GO:0008854">
    <property type="term" value="F:exodeoxyribonuclease V activity"/>
    <property type="evidence" value="ECO:0007669"/>
    <property type="project" value="UniProtKB-EC"/>
</dbReference>
<evidence type="ECO:0000256" key="11">
    <source>
        <dbReference type="ARBA" id="ARBA00023204"/>
    </source>
</evidence>
<dbReference type="SUPFAM" id="SSF52980">
    <property type="entry name" value="Restriction endonuclease-like"/>
    <property type="match status" value="1"/>
</dbReference>
<comment type="cofactor">
    <cofactor evidence="15">
        <name>Mg(2+)</name>
        <dbReference type="ChEBI" id="CHEBI:18420"/>
    </cofactor>
    <text evidence="15">Binds 1 Mg(2+) ion per subunit.</text>
</comment>
<keyword evidence="1 15" id="KW-0540">Nuclease</keyword>
<feature type="region of interest" description="DNA-binding and helicase activity, interacts with RecC" evidence="15">
    <location>
        <begin position="1"/>
        <end position="902"/>
    </location>
</feature>
<keyword evidence="7 15" id="KW-0269">Exonuclease</keyword>
<comment type="catalytic activity">
    <reaction evidence="14 15">
        <text>ATP + H2O = ADP + phosphate + H(+)</text>
        <dbReference type="Rhea" id="RHEA:13065"/>
        <dbReference type="ChEBI" id="CHEBI:15377"/>
        <dbReference type="ChEBI" id="CHEBI:15378"/>
        <dbReference type="ChEBI" id="CHEBI:30616"/>
        <dbReference type="ChEBI" id="CHEBI:43474"/>
        <dbReference type="ChEBI" id="CHEBI:456216"/>
        <dbReference type="EC" id="5.6.2.4"/>
    </reaction>
</comment>
<comment type="similarity">
    <text evidence="15">Belongs to the helicase family. UvrD subfamily.</text>
</comment>
<evidence type="ECO:0000256" key="12">
    <source>
        <dbReference type="ARBA" id="ARBA00023235"/>
    </source>
</evidence>
<evidence type="ECO:0000256" key="7">
    <source>
        <dbReference type="ARBA" id="ARBA00022839"/>
    </source>
</evidence>
<comment type="subunit">
    <text evidence="15">Heterotrimer of RecB, RecC and RecD. All subunits contribute to DNA-binding. Interacts with RecA.</text>
</comment>
<keyword evidence="10 15" id="KW-0238">DNA-binding</keyword>
<dbReference type="Gene3D" id="1.10.3170.10">
    <property type="entry name" value="Recbcd, chain B, domain 2"/>
    <property type="match status" value="1"/>
</dbReference>
<evidence type="ECO:0000256" key="3">
    <source>
        <dbReference type="ARBA" id="ARBA00022741"/>
    </source>
</evidence>
<sequence length="1304" mass="140614">MDGTSPPLRDPYLALALDGVHAIEASAGTGKTYTLATLVVRLVVERGLRVGQVLAVTFTEAATQELRSRIRARLLLACGLVGTVPAADDTPEAALTRAVLDAHLAQGTETADALRRRLHAAANDIDLAAIFTIHGFCARVLREHALEAGQAFDAPELLTSDVQLYQTLAADLWRAHGRNADDADDLLALWPQGPQALAADLPPLVREPALRPALAELPDDPAPRLHASGEALADSFRAHGEDFRAAMVSAVEGKVLHGGSYKLAWIAELFDALQQWCSARERNTPFEHPKLPQLTRETLQLRTSKAGAGRTPDSPICDTIPAYLDALAAMAEWQDARRVELLHRLRDDARQRVARAKRQQRVQTYDDLIDRVADAIDGPHAADLVQRLRAQYAVALVDEFQDTDARQWRIFDHVFGAASAALHGQPPALFVIGDPKQAIYGFRGGDVETYLAARGTAEEAPPLSQNFRSRPSVLRAVSALYAQAQIASDADDKVPPPFIDSRIEFHDVQPGGARRDDDFLRDGAPAPALTLWRAPLPDEVDSKGKLKPWKANRSRELATRACVAAIHRVLGDARDGHATIEGRPVQAGDIAVLVRSHAEATRIRHALAMAGIPAVAAGRQSLFATPEARDLHALLLALLHGADDGRLRMALSTVLVGLDASAIAALDDDGDALRHWQLEALAWRERLQRGGPLALVAALCAQHAGRLLGLLDGERRLTNYLQLAELLQDAQARALGLHGLVDWLANAIADANANDESQLLRLESDARRVQVVTLHKSKGLEYPLVFLPFAAIGPHARNPGQRAVVNADGHRVLHWKLLPSASGWEAAKDAWTLAQRAEDARLLYVGLTRARHALWLATGLFCNFDRSPLQHMVSTPDALRATLGDAVAIDDSTPPEQLPWLPPASTDAVPPARTAQRALASDWWVYSFTQLASADGQEDTAASATQPTEGGRDEPAGDTGIGMDVALPASVEVVGRAGVEVDPATGVALDSAPGPGAGEGSGVDLDAAGGAGPRDIPDPAHAAAAFDPRFAGTRFGVVLHDVLERTDFARWAPWTPGAPAPGDEDAALIAERLRAGGYAREDIDDGIAMLTPLIGHTLTVRLPEGVRLADVPAHQRRAEIEFQFALAPTRIDALLALLHRHGLLAARQGFGMRRRLEGLMTGLIDLTYVVDGRWYVLDYKSNRLPGYGPAHLAEAMAHSEYDLQALLYTLALHRWLRFRLGDAYDYARDFGGARYVFCRGVDAARGDGQGVHAWRFAPELVNALDALFAGQAPQPGGATAEPLSHWERGRGEGPAAPHRQRSPT</sequence>
<name>A0ABT6JJE2_9GAMM</name>
<feature type="region of interest" description="Disordered" evidence="17">
    <location>
        <begin position="988"/>
        <end position="1013"/>
    </location>
</feature>
<feature type="binding site" evidence="16">
    <location>
        <begin position="25"/>
        <end position="32"/>
    </location>
    <ligand>
        <name>ATP</name>
        <dbReference type="ChEBI" id="CHEBI:30616"/>
    </ligand>
</feature>